<evidence type="ECO:0000313" key="1">
    <source>
        <dbReference type="EMBL" id="RXG14258.1"/>
    </source>
</evidence>
<reference evidence="1 2" key="1">
    <citation type="submission" date="2018-07" db="EMBL/GenBank/DDBJ databases">
        <title>Leeuwenhoekiella genomics.</title>
        <authorList>
            <person name="Tahon G."/>
            <person name="Willems A."/>
        </authorList>
    </citation>
    <scope>NUCLEOTIDE SEQUENCE [LARGE SCALE GENOMIC DNA]</scope>
    <source>
        <strain evidence="1 2">R-50232</strain>
    </source>
</reference>
<organism evidence="1 2">
    <name type="scientific">Leeuwenhoekiella aestuarii</name>
    <dbReference type="NCBI Taxonomy" id="2249426"/>
    <lineage>
        <taxon>Bacteria</taxon>
        <taxon>Pseudomonadati</taxon>
        <taxon>Bacteroidota</taxon>
        <taxon>Flavobacteriia</taxon>
        <taxon>Flavobacteriales</taxon>
        <taxon>Flavobacteriaceae</taxon>
        <taxon>Leeuwenhoekiella</taxon>
    </lineage>
</organism>
<comment type="caution">
    <text evidence="1">The sequence shown here is derived from an EMBL/GenBank/DDBJ whole genome shotgun (WGS) entry which is preliminary data.</text>
</comment>
<accession>A0A4Q0NT93</accession>
<dbReference type="InterPro" id="IPR020503">
    <property type="entry name" value="Uncharacterised_Rv2561"/>
</dbReference>
<dbReference type="Pfam" id="PF10851">
    <property type="entry name" value="DUF2652"/>
    <property type="match status" value="1"/>
</dbReference>
<sequence length="202" mass="23410">MKATPTLICIPDISGFTQFMREANFELTSQVIPALLNEIIYANTLDLKVSEIEGDAVLFFRKGELPDLASLIEQCKIFYTDFYKRILKLHKKHQSEEDAITIPEILGLKIILHYGEEIAMVPIGNRIKLMGEDVITAHRLLKNNIKIDEYILISEQLFEHFPEEAFKKYCDWAPLEKQSIEVEHLGTLNYRYIDLNPLKNIK</sequence>
<keyword evidence="2" id="KW-1185">Reference proteome</keyword>
<dbReference type="OrthoDB" id="625021at2"/>
<dbReference type="EMBL" id="QOVI01000004">
    <property type="protein sequence ID" value="RXG14258.1"/>
    <property type="molecule type" value="Genomic_DNA"/>
</dbReference>
<dbReference type="SUPFAM" id="SSF55073">
    <property type="entry name" value="Nucleotide cyclase"/>
    <property type="match status" value="1"/>
</dbReference>
<dbReference type="Proteomes" id="UP000289821">
    <property type="component" value="Unassembled WGS sequence"/>
</dbReference>
<protein>
    <recommendedName>
        <fullName evidence="3">DUF2652 domain-containing protein</fullName>
    </recommendedName>
</protein>
<evidence type="ECO:0000313" key="2">
    <source>
        <dbReference type="Proteomes" id="UP000289821"/>
    </source>
</evidence>
<name>A0A4Q0NT93_9FLAO</name>
<gene>
    <name evidence="1" type="ORF">DSM04_104366</name>
</gene>
<dbReference type="InterPro" id="IPR029787">
    <property type="entry name" value="Nucleotide_cyclase"/>
</dbReference>
<proteinExistence type="predicted"/>
<dbReference type="AlphaFoldDB" id="A0A4Q0NT93"/>
<evidence type="ECO:0008006" key="3">
    <source>
        <dbReference type="Google" id="ProtNLM"/>
    </source>
</evidence>
<dbReference type="Gene3D" id="3.30.70.1230">
    <property type="entry name" value="Nucleotide cyclase"/>
    <property type="match status" value="1"/>
</dbReference>
<dbReference type="RefSeq" id="WP_128761663.1">
    <property type="nucleotide sequence ID" value="NZ_QOVI01000004.1"/>
</dbReference>